<sequence>MVNSISHVNLPLRNPHYQKRKLRTKIEKEIHPGCRPLAVVSEFIPQVALVGTQQLVGLFASYSLGYSFGDFCRALISSSTNFKRLDNLL</sequence>
<gene>
    <name evidence="1" type="ORF">TNCT_138561</name>
</gene>
<evidence type="ECO:0000313" key="2">
    <source>
        <dbReference type="Proteomes" id="UP000887116"/>
    </source>
</evidence>
<proteinExistence type="predicted"/>
<protein>
    <submittedName>
        <fullName evidence="1">Uncharacterized protein</fullName>
    </submittedName>
</protein>
<evidence type="ECO:0000313" key="1">
    <source>
        <dbReference type="EMBL" id="GFR10340.1"/>
    </source>
</evidence>
<dbReference type="AlphaFoldDB" id="A0A8X6GWB8"/>
<organism evidence="1 2">
    <name type="scientific">Trichonephila clavata</name>
    <name type="common">Joro spider</name>
    <name type="synonym">Nephila clavata</name>
    <dbReference type="NCBI Taxonomy" id="2740835"/>
    <lineage>
        <taxon>Eukaryota</taxon>
        <taxon>Metazoa</taxon>
        <taxon>Ecdysozoa</taxon>
        <taxon>Arthropoda</taxon>
        <taxon>Chelicerata</taxon>
        <taxon>Arachnida</taxon>
        <taxon>Araneae</taxon>
        <taxon>Araneomorphae</taxon>
        <taxon>Entelegynae</taxon>
        <taxon>Araneoidea</taxon>
        <taxon>Nephilidae</taxon>
        <taxon>Trichonephila</taxon>
    </lineage>
</organism>
<dbReference type="Proteomes" id="UP000887116">
    <property type="component" value="Unassembled WGS sequence"/>
</dbReference>
<dbReference type="EMBL" id="BMAO01016681">
    <property type="protein sequence ID" value="GFR10340.1"/>
    <property type="molecule type" value="Genomic_DNA"/>
</dbReference>
<keyword evidence="2" id="KW-1185">Reference proteome</keyword>
<name>A0A8X6GWB8_TRICU</name>
<reference evidence="1" key="1">
    <citation type="submission" date="2020-07" db="EMBL/GenBank/DDBJ databases">
        <title>Multicomponent nature underlies the extraordinary mechanical properties of spider dragline silk.</title>
        <authorList>
            <person name="Kono N."/>
            <person name="Nakamura H."/>
            <person name="Mori M."/>
            <person name="Yoshida Y."/>
            <person name="Ohtoshi R."/>
            <person name="Malay A.D."/>
            <person name="Moran D.A.P."/>
            <person name="Tomita M."/>
            <person name="Numata K."/>
            <person name="Arakawa K."/>
        </authorList>
    </citation>
    <scope>NUCLEOTIDE SEQUENCE</scope>
</reference>
<accession>A0A8X6GWB8</accession>
<comment type="caution">
    <text evidence="1">The sequence shown here is derived from an EMBL/GenBank/DDBJ whole genome shotgun (WGS) entry which is preliminary data.</text>
</comment>